<dbReference type="InterPro" id="IPR006034">
    <property type="entry name" value="Asparaginase/glutaminase-like"/>
</dbReference>
<dbReference type="PIRSF" id="PIRSF500176">
    <property type="entry name" value="L_ASNase"/>
    <property type="match status" value="1"/>
</dbReference>
<feature type="transmembrane region" description="Helical" evidence="3">
    <location>
        <begin position="117"/>
        <end position="138"/>
    </location>
</feature>
<evidence type="ECO:0000256" key="1">
    <source>
        <dbReference type="PIRSR" id="PIRSR001220-1"/>
    </source>
</evidence>
<accession>C3XBW1</accession>
<feature type="binding site" evidence="2">
    <location>
        <position position="53"/>
    </location>
    <ligand>
        <name>substrate</name>
    </ligand>
</feature>
<sequence>MNLHIIATGGTFEKHYDEITGELVFTSSHIPAMMERARVSQSYTFQELTMLDSLDMQDADRENILKSCREIPADRIVIVHGTDTMQDTAAVLGKAALEKTIVLTGAMIPYEFDRSDAFFNLGFAVSAVQLLPTGVYILMNGQIFKWNKVTKNRPIGVFEAVS</sequence>
<dbReference type="Gene3D" id="3.40.50.1170">
    <property type="entry name" value="L-asparaginase, N-terminal domain"/>
    <property type="match status" value="1"/>
</dbReference>
<dbReference type="OrthoDB" id="9788068at2"/>
<keyword evidence="3" id="KW-1133">Transmembrane helix</keyword>
<keyword evidence="6" id="KW-1185">Reference proteome</keyword>
<dbReference type="RefSeq" id="WP_005882060.1">
    <property type="nucleotide sequence ID" value="NZ_CP019430.1"/>
</dbReference>
<dbReference type="Pfam" id="PF00710">
    <property type="entry name" value="Asparaginase"/>
    <property type="match status" value="1"/>
</dbReference>
<evidence type="ECO:0000313" key="6">
    <source>
        <dbReference type="Proteomes" id="UP000005089"/>
    </source>
</evidence>
<dbReference type="EMBL" id="GG658170">
    <property type="protein sequence ID" value="EEO30687.1"/>
    <property type="molecule type" value="Genomic_DNA"/>
</dbReference>
<dbReference type="SUPFAM" id="SSF53774">
    <property type="entry name" value="Glutaminase/Asparaginase"/>
    <property type="match status" value="1"/>
</dbReference>
<proteinExistence type="predicted"/>
<dbReference type="HOGENOM" id="CLU_019134_4_2_4"/>
<dbReference type="PANTHER" id="PTHR11707">
    <property type="entry name" value="L-ASPARAGINASE"/>
    <property type="match status" value="1"/>
</dbReference>
<organism evidence="5 6">
    <name type="scientific">Oxalobacter formigenes OXCC13</name>
    <dbReference type="NCBI Taxonomy" id="556269"/>
    <lineage>
        <taxon>Bacteria</taxon>
        <taxon>Pseudomonadati</taxon>
        <taxon>Pseudomonadota</taxon>
        <taxon>Betaproteobacteria</taxon>
        <taxon>Burkholderiales</taxon>
        <taxon>Oxalobacteraceae</taxon>
        <taxon>Oxalobacter</taxon>
    </lineage>
</organism>
<dbReference type="AlphaFoldDB" id="C3XBW1"/>
<evidence type="ECO:0000259" key="4">
    <source>
        <dbReference type="Pfam" id="PF00710"/>
    </source>
</evidence>
<feature type="domain" description="L-asparaginase N-terminal" evidence="4">
    <location>
        <begin position="3"/>
        <end position="153"/>
    </location>
</feature>
<evidence type="ECO:0000256" key="3">
    <source>
        <dbReference type="SAM" id="Phobius"/>
    </source>
</evidence>
<dbReference type="STRING" id="847.BRW83_0378"/>
<gene>
    <name evidence="5" type="ORF">OFBG_01715</name>
</gene>
<evidence type="ECO:0000313" key="5">
    <source>
        <dbReference type="EMBL" id="EEO30687.1"/>
    </source>
</evidence>
<dbReference type="GO" id="GO:0004067">
    <property type="term" value="F:asparaginase activity"/>
    <property type="evidence" value="ECO:0007669"/>
    <property type="project" value="UniProtKB-UniRule"/>
</dbReference>
<keyword evidence="3" id="KW-0812">Transmembrane</keyword>
<dbReference type="eggNOG" id="COG0252">
    <property type="taxonomic scope" value="Bacteria"/>
</dbReference>
<feature type="active site" description="O-isoaspartyl threonine intermediate" evidence="1">
    <location>
        <position position="11"/>
    </location>
</feature>
<dbReference type="PRINTS" id="PR00139">
    <property type="entry name" value="ASNGLNASE"/>
</dbReference>
<dbReference type="PROSITE" id="PS51732">
    <property type="entry name" value="ASN_GLN_ASE_3"/>
    <property type="match status" value="1"/>
</dbReference>
<dbReference type="Proteomes" id="UP000005089">
    <property type="component" value="Unassembled WGS sequence"/>
</dbReference>
<keyword evidence="3" id="KW-0472">Membrane</keyword>
<dbReference type="InterPro" id="IPR037152">
    <property type="entry name" value="L-asparaginase_N_sf"/>
</dbReference>
<dbReference type="PANTHER" id="PTHR11707:SF28">
    <property type="entry name" value="60 KDA LYSOPHOSPHOLIPASE"/>
    <property type="match status" value="1"/>
</dbReference>
<dbReference type="InterPro" id="IPR027474">
    <property type="entry name" value="L-asparaginase_N"/>
</dbReference>
<dbReference type="InterPro" id="IPR036152">
    <property type="entry name" value="Asp/glu_Ase-like_sf"/>
</dbReference>
<evidence type="ECO:0000256" key="2">
    <source>
        <dbReference type="PIRSR" id="PIRSR001220-2"/>
    </source>
</evidence>
<name>C3XBW1_OXAFO</name>
<reference evidence="5 6" key="1">
    <citation type="submission" date="2009-02" db="EMBL/GenBank/DDBJ databases">
        <title>The Genome Sequence of Oxalobacter formigenes OXCC13.</title>
        <authorList>
            <consortium name="The Broad Institute Genome Sequencing Platform"/>
            <person name="Ward D."/>
            <person name="Young S.K."/>
            <person name="Kodira C.D."/>
            <person name="Zeng Q."/>
            <person name="Koehrsen M."/>
            <person name="Alvarado L."/>
            <person name="Berlin A."/>
            <person name="Borenstein D."/>
            <person name="Chen Z."/>
            <person name="Engels R."/>
            <person name="Freedman E."/>
            <person name="Gellesch M."/>
            <person name="Goldberg J."/>
            <person name="Griggs A."/>
            <person name="Gujja S."/>
            <person name="Heiman D."/>
            <person name="Hepburn T."/>
            <person name="Howarth C."/>
            <person name="Jen D."/>
            <person name="Larson L."/>
            <person name="Lewis B."/>
            <person name="Mehta T."/>
            <person name="Park D."/>
            <person name="Pearson M."/>
            <person name="Roberts A."/>
            <person name="Saif S."/>
            <person name="Shea T."/>
            <person name="Shenoy N."/>
            <person name="Sisk P."/>
            <person name="Stolte C."/>
            <person name="Sykes S."/>
            <person name="Walk T."/>
            <person name="White J."/>
            <person name="Yandava C."/>
            <person name="Allison M.J."/>
            <person name="Lander E."/>
            <person name="Nusbaum C."/>
            <person name="Galagan J."/>
            <person name="Birren B."/>
        </authorList>
    </citation>
    <scope>NUCLEOTIDE SEQUENCE [LARGE SCALE GENOMIC DNA]</scope>
    <source>
        <strain evidence="5 6">OXCC13</strain>
    </source>
</reference>
<dbReference type="PIRSF" id="PIRSF001220">
    <property type="entry name" value="L-ASNase_gatD"/>
    <property type="match status" value="1"/>
</dbReference>
<dbReference type="GeneID" id="77134286"/>
<protein>
    <recommendedName>
        <fullName evidence="4">L-asparaginase N-terminal domain-containing protein</fullName>
    </recommendedName>
</protein>
<feature type="binding site" evidence="2">
    <location>
        <begin position="82"/>
        <end position="83"/>
    </location>
    <ligand>
        <name>substrate</name>
    </ligand>
</feature>